<feature type="transmembrane region" description="Helical" evidence="1">
    <location>
        <begin position="87"/>
        <end position="112"/>
    </location>
</feature>
<comment type="caution">
    <text evidence="3">The sequence shown here is derived from an EMBL/GenBank/DDBJ whole genome shotgun (WGS) entry which is preliminary data.</text>
</comment>
<keyword evidence="3" id="KW-0378">Hydrolase</keyword>
<keyword evidence="1" id="KW-1133">Transmembrane helix</keyword>
<dbReference type="GO" id="GO:0080120">
    <property type="term" value="P:CAAX-box protein maturation"/>
    <property type="evidence" value="ECO:0007669"/>
    <property type="project" value="UniProtKB-ARBA"/>
</dbReference>
<dbReference type="EMBL" id="QUMS01000001">
    <property type="protein sequence ID" value="REG11625.1"/>
    <property type="molecule type" value="Genomic_DNA"/>
</dbReference>
<proteinExistence type="predicted"/>
<organism evidence="3 4">
    <name type="scientific">Pelolinea submarina</name>
    <dbReference type="NCBI Taxonomy" id="913107"/>
    <lineage>
        <taxon>Bacteria</taxon>
        <taxon>Bacillati</taxon>
        <taxon>Chloroflexota</taxon>
        <taxon>Anaerolineae</taxon>
        <taxon>Anaerolineales</taxon>
        <taxon>Anaerolineaceae</taxon>
        <taxon>Pelolinea</taxon>
    </lineage>
</organism>
<dbReference type="InterPro" id="IPR003675">
    <property type="entry name" value="Rce1/LyrA-like_dom"/>
</dbReference>
<keyword evidence="3" id="KW-0645">Protease</keyword>
<dbReference type="Proteomes" id="UP000256388">
    <property type="component" value="Unassembled WGS sequence"/>
</dbReference>
<dbReference type="AlphaFoldDB" id="A0A347ZR90"/>
<accession>A0A347ZR90</accession>
<feature type="transmembrane region" description="Helical" evidence="1">
    <location>
        <begin position="139"/>
        <end position="164"/>
    </location>
</feature>
<protein>
    <submittedName>
        <fullName evidence="3">CAAX prenyl protease-like protein</fullName>
    </submittedName>
</protein>
<evidence type="ECO:0000259" key="2">
    <source>
        <dbReference type="Pfam" id="PF02517"/>
    </source>
</evidence>
<dbReference type="InterPro" id="IPR042150">
    <property type="entry name" value="MmRce1-like"/>
</dbReference>
<dbReference type="Pfam" id="PF02517">
    <property type="entry name" value="Rce1-like"/>
    <property type="match status" value="1"/>
</dbReference>
<keyword evidence="1" id="KW-0812">Transmembrane</keyword>
<evidence type="ECO:0000313" key="3">
    <source>
        <dbReference type="EMBL" id="REG11625.1"/>
    </source>
</evidence>
<keyword evidence="4" id="KW-1185">Reference proteome</keyword>
<dbReference type="RefSeq" id="WP_116224747.1">
    <property type="nucleotide sequence ID" value="NZ_AP018437.1"/>
</dbReference>
<evidence type="ECO:0000313" key="4">
    <source>
        <dbReference type="Proteomes" id="UP000256388"/>
    </source>
</evidence>
<dbReference type="PANTHER" id="PTHR35797">
    <property type="entry name" value="PROTEASE-RELATED"/>
    <property type="match status" value="1"/>
</dbReference>
<dbReference type="GO" id="GO:0006508">
    <property type="term" value="P:proteolysis"/>
    <property type="evidence" value="ECO:0007669"/>
    <property type="project" value="UniProtKB-KW"/>
</dbReference>
<feature type="transmembrane region" description="Helical" evidence="1">
    <location>
        <begin position="276"/>
        <end position="294"/>
    </location>
</feature>
<reference evidence="3 4" key="1">
    <citation type="submission" date="2018-08" db="EMBL/GenBank/DDBJ databases">
        <title>Genomic Encyclopedia of Type Strains, Phase IV (KMG-IV): sequencing the most valuable type-strain genomes for metagenomic binning, comparative biology and taxonomic classification.</title>
        <authorList>
            <person name="Goeker M."/>
        </authorList>
    </citation>
    <scope>NUCLEOTIDE SEQUENCE [LARGE SCALE GENOMIC DNA]</scope>
    <source>
        <strain evidence="3 4">DSM 23923</strain>
    </source>
</reference>
<evidence type="ECO:0000256" key="1">
    <source>
        <dbReference type="SAM" id="Phobius"/>
    </source>
</evidence>
<feature type="domain" description="CAAX prenyl protease 2/Lysostaphin resistance protein A-like" evidence="2">
    <location>
        <begin position="149"/>
        <end position="255"/>
    </location>
</feature>
<dbReference type="OrthoDB" id="9777755at2"/>
<dbReference type="PANTHER" id="PTHR35797:SF1">
    <property type="entry name" value="PROTEASE"/>
    <property type="match status" value="1"/>
</dbReference>
<feature type="transmembrane region" description="Helical" evidence="1">
    <location>
        <begin position="243"/>
        <end position="264"/>
    </location>
</feature>
<feature type="transmembrane region" description="Helical" evidence="1">
    <location>
        <begin position="216"/>
        <end position="236"/>
    </location>
</feature>
<sequence>MNIEKRRLKLFLILAFGISWSSALVIALTGGLVNSPELIPNTGITLALILEACVFMWGPALANILTRIITRESWQNAFISPNLKKGWPYWLAGWFGPGLATILGILLFFVILPQYYDPNFTTLRAQLQAANATSISDPMVIVISQTAMALLLAPVLNSMATFGEEFGWRAYLLPKLSAAMGNRKALLLSSVIWGIWHWPIIAMGHNYGLDYWGYPWLGLLMTVWFTLSIGVFFGWISQKAGSVWPAVIAHGALNGIAALGLLFVSGATPMVLGPSPAGVIGCLPFTVVSAIILLKMKD</sequence>
<gene>
    <name evidence="3" type="ORF">DFR64_1517</name>
</gene>
<feature type="transmembrane region" description="Helical" evidence="1">
    <location>
        <begin position="43"/>
        <end position="66"/>
    </location>
</feature>
<feature type="transmembrane region" description="Helical" evidence="1">
    <location>
        <begin position="185"/>
        <end position="204"/>
    </location>
</feature>
<keyword evidence="1" id="KW-0472">Membrane</keyword>
<dbReference type="GO" id="GO:0004175">
    <property type="term" value="F:endopeptidase activity"/>
    <property type="evidence" value="ECO:0007669"/>
    <property type="project" value="UniProtKB-ARBA"/>
</dbReference>
<name>A0A347ZR90_9CHLR</name>